<reference evidence="1 2" key="1">
    <citation type="journal article" date="2013" name="Antonie Van Leeuwenhoek">
        <title>Dongia rigui sp. nov., isolated from freshwater of a large wetland in Korea.</title>
        <authorList>
            <person name="Baik K.S."/>
            <person name="Hwang Y.M."/>
            <person name="Choi J.S."/>
            <person name="Kwon J."/>
            <person name="Seong C.N."/>
        </authorList>
    </citation>
    <scope>NUCLEOTIDE SEQUENCE [LARGE SCALE GENOMIC DNA]</scope>
    <source>
        <strain evidence="1 2">04SU4-P</strain>
    </source>
</reference>
<dbReference type="InterPro" id="IPR009922">
    <property type="entry name" value="DUF1457"/>
</dbReference>
<comment type="caution">
    <text evidence="1">The sequence shown here is derived from an EMBL/GenBank/DDBJ whole genome shotgun (WGS) entry which is preliminary data.</text>
</comment>
<organism evidence="1 2">
    <name type="scientific">Dongia rigui</name>
    <dbReference type="NCBI Taxonomy" id="940149"/>
    <lineage>
        <taxon>Bacteria</taxon>
        <taxon>Pseudomonadati</taxon>
        <taxon>Pseudomonadota</taxon>
        <taxon>Alphaproteobacteria</taxon>
        <taxon>Rhodospirillales</taxon>
        <taxon>Dongiaceae</taxon>
        <taxon>Dongia</taxon>
    </lineage>
</organism>
<sequence length="173" mass="19458">MNSWYLPAGDEVDPRIASARVRALFNYWRSLGVPGTVPARSLVDPAAIKSLLPNLMIVDLSPEPLRIRYRLVGTEVVRFTGIEITGHYLDELEIDDFSEAELLAVYRKQRDDGWPVQGVAEYAIQGKRLLRTEYIICPLLDAQGKPSQAIVLEDYLLSHGIDLRTLPTARLRG</sequence>
<keyword evidence="2" id="KW-1185">Reference proteome</keyword>
<dbReference type="Pfam" id="PF07310">
    <property type="entry name" value="PAS_5"/>
    <property type="match status" value="1"/>
</dbReference>
<proteinExistence type="predicted"/>
<evidence type="ECO:0000313" key="1">
    <source>
        <dbReference type="EMBL" id="MDY0871661.1"/>
    </source>
</evidence>
<protein>
    <submittedName>
        <fullName evidence="1">PAS domain-containing protein</fullName>
    </submittedName>
</protein>
<dbReference type="RefSeq" id="WP_320500091.1">
    <property type="nucleotide sequence ID" value="NZ_JAXCLX010000001.1"/>
</dbReference>
<dbReference type="Proteomes" id="UP001271769">
    <property type="component" value="Unassembled WGS sequence"/>
</dbReference>
<name>A0ABU5DWH1_9PROT</name>
<evidence type="ECO:0000313" key="2">
    <source>
        <dbReference type="Proteomes" id="UP001271769"/>
    </source>
</evidence>
<dbReference type="EMBL" id="JAXCLX010000001">
    <property type="protein sequence ID" value="MDY0871661.1"/>
    <property type="molecule type" value="Genomic_DNA"/>
</dbReference>
<gene>
    <name evidence="1" type="ORF">SMD31_06995</name>
</gene>
<accession>A0ABU5DWH1</accession>